<organism evidence="1 2">
    <name type="scientific">Hyalomma asiaticum</name>
    <name type="common">Tick</name>
    <dbReference type="NCBI Taxonomy" id="266040"/>
    <lineage>
        <taxon>Eukaryota</taxon>
        <taxon>Metazoa</taxon>
        <taxon>Ecdysozoa</taxon>
        <taxon>Arthropoda</taxon>
        <taxon>Chelicerata</taxon>
        <taxon>Arachnida</taxon>
        <taxon>Acari</taxon>
        <taxon>Parasitiformes</taxon>
        <taxon>Ixodida</taxon>
        <taxon>Ixodoidea</taxon>
        <taxon>Ixodidae</taxon>
        <taxon>Hyalomminae</taxon>
        <taxon>Hyalomma</taxon>
    </lineage>
</organism>
<sequence>MHQALEPRYFQNRTDFAKWILIKREENPGFVNKAGSTKVLTIKYASDKFLKNSSVNVLKPPENQHFGEGNAPHDLLNAAGTVSMLLMLCGFIDLAHLHRASIFLDERLFNKNRHNDLTKSWLKVGDRIVLDAV</sequence>
<evidence type="ECO:0000313" key="1">
    <source>
        <dbReference type="EMBL" id="KAH6945850.1"/>
    </source>
</evidence>
<dbReference type="Proteomes" id="UP000821845">
    <property type="component" value="Chromosome 1"/>
</dbReference>
<comment type="caution">
    <text evidence="1">The sequence shown here is derived from an EMBL/GenBank/DDBJ whole genome shotgun (WGS) entry which is preliminary data.</text>
</comment>
<name>A0ACB7TG01_HYAAI</name>
<protein>
    <submittedName>
        <fullName evidence="1">Uncharacterized protein</fullName>
    </submittedName>
</protein>
<evidence type="ECO:0000313" key="2">
    <source>
        <dbReference type="Proteomes" id="UP000821845"/>
    </source>
</evidence>
<keyword evidence="2" id="KW-1185">Reference proteome</keyword>
<dbReference type="EMBL" id="CM023481">
    <property type="protein sequence ID" value="KAH6945850.1"/>
    <property type="molecule type" value="Genomic_DNA"/>
</dbReference>
<reference evidence="1" key="1">
    <citation type="submission" date="2020-05" db="EMBL/GenBank/DDBJ databases">
        <title>Large-scale comparative analyses of tick genomes elucidate their genetic diversity and vector capacities.</title>
        <authorList>
            <person name="Jia N."/>
            <person name="Wang J."/>
            <person name="Shi W."/>
            <person name="Du L."/>
            <person name="Sun Y."/>
            <person name="Zhan W."/>
            <person name="Jiang J."/>
            <person name="Wang Q."/>
            <person name="Zhang B."/>
            <person name="Ji P."/>
            <person name="Sakyi L.B."/>
            <person name="Cui X."/>
            <person name="Yuan T."/>
            <person name="Jiang B."/>
            <person name="Yang W."/>
            <person name="Lam T.T.-Y."/>
            <person name="Chang Q."/>
            <person name="Ding S."/>
            <person name="Wang X."/>
            <person name="Zhu J."/>
            <person name="Ruan X."/>
            <person name="Zhao L."/>
            <person name="Wei J."/>
            <person name="Que T."/>
            <person name="Du C."/>
            <person name="Cheng J."/>
            <person name="Dai P."/>
            <person name="Han X."/>
            <person name="Huang E."/>
            <person name="Gao Y."/>
            <person name="Liu J."/>
            <person name="Shao H."/>
            <person name="Ye R."/>
            <person name="Li L."/>
            <person name="Wei W."/>
            <person name="Wang X."/>
            <person name="Wang C."/>
            <person name="Yang T."/>
            <person name="Huo Q."/>
            <person name="Li W."/>
            <person name="Guo W."/>
            <person name="Chen H."/>
            <person name="Zhou L."/>
            <person name="Ni X."/>
            <person name="Tian J."/>
            <person name="Zhou Y."/>
            <person name="Sheng Y."/>
            <person name="Liu T."/>
            <person name="Pan Y."/>
            <person name="Xia L."/>
            <person name="Li J."/>
            <person name="Zhao F."/>
            <person name="Cao W."/>
        </authorList>
    </citation>
    <scope>NUCLEOTIDE SEQUENCE</scope>
    <source>
        <strain evidence="1">Hyas-2018</strain>
    </source>
</reference>
<accession>A0ACB7TG01</accession>
<proteinExistence type="predicted"/>
<gene>
    <name evidence="1" type="ORF">HPB50_010300</name>
</gene>